<dbReference type="InterPro" id="IPR020476">
    <property type="entry name" value="Nudix_hydrolase"/>
</dbReference>
<dbReference type="InterPro" id="IPR020084">
    <property type="entry name" value="NUDIX_hydrolase_CS"/>
</dbReference>
<proteinExistence type="inferred from homology"/>
<dbReference type="NCBIfam" id="NF001938">
    <property type="entry name" value="PRK00714.1-5"/>
    <property type="match status" value="1"/>
</dbReference>
<dbReference type="InterPro" id="IPR015797">
    <property type="entry name" value="NUDIX_hydrolase-like_dom_sf"/>
</dbReference>
<comment type="cofactor">
    <cofactor evidence="2">
        <name>Mg(2+)</name>
        <dbReference type="ChEBI" id="CHEBI:18420"/>
    </cofactor>
</comment>
<feature type="domain" description="Nudix hydrolase" evidence="5">
    <location>
        <begin position="6"/>
        <end position="149"/>
    </location>
</feature>
<dbReference type="STRING" id="717773.Thicy_0698"/>
<dbReference type="EMBL" id="CP002776">
    <property type="protein sequence ID" value="AEG31470.1"/>
    <property type="molecule type" value="Genomic_DNA"/>
</dbReference>
<sequence length="162" mass="18988">MIDSNGYRPNVGIIIVNKHGKLFWGKRIQQDAWQFPQGGIREYETPQQAAFRELKEEVGLSPSDVRVLAKTQDWLHYNLPRHLIRQHSHPVCIGQKQIWFLLGLEADESAINLSVHPSPEFEDWLWVDYWLPVQQVVNFKQSVYQQALSELEPALNAFWIQR</sequence>
<dbReference type="EC" id="3.6.1.-" evidence="4"/>
<dbReference type="PRINTS" id="PR00502">
    <property type="entry name" value="NUDIXFAMILY"/>
</dbReference>
<organism evidence="6 7">
    <name type="scientific">Thiomicrospira cyclica (strain DSM 14477 / JCM 11371 / ALM1)</name>
    <name type="common">Thioalkalimicrobium cyclicum</name>
    <dbReference type="NCBI Taxonomy" id="717773"/>
    <lineage>
        <taxon>Bacteria</taxon>
        <taxon>Pseudomonadati</taxon>
        <taxon>Pseudomonadota</taxon>
        <taxon>Gammaproteobacteria</taxon>
        <taxon>Thiotrichales</taxon>
        <taxon>Piscirickettsiaceae</taxon>
        <taxon>Thiomicrospira</taxon>
    </lineage>
</organism>
<dbReference type="HOGENOM" id="CLU_087195_3_1_6"/>
<evidence type="ECO:0000256" key="4">
    <source>
        <dbReference type="HAMAP-Rule" id="MF_00298"/>
    </source>
</evidence>
<dbReference type="PROSITE" id="PS00893">
    <property type="entry name" value="NUDIX_BOX"/>
    <property type="match status" value="1"/>
</dbReference>
<name>F6DC84_THICA</name>
<evidence type="ECO:0000313" key="6">
    <source>
        <dbReference type="EMBL" id="AEG31470.1"/>
    </source>
</evidence>
<dbReference type="SUPFAM" id="SSF55811">
    <property type="entry name" value="Nudix"/>
    <property type="match status" value="1"/>
</dbReference>
<dbReference type="GO" id="GO:0006402">
    <property type="term" value="P:mRNA catabolic process"/>
    <property type="evidence" value="ECO:0007669"/>
    <property type="project" value="TreeGrafter"/>
</dbReference>
<dbReference type="eggNOG" id="COG0494">
    <property type="taxonomic scope" value="Bacteria"/>
</dbReference>
<dbReference type="OrthoDB" id="9816040at2"/>
<dbReference type="CDD" id="cd03671">
    <property type="entry name" value="NUDIX_Ap4A_hydrolase_plant_like"/>
    <property type="match status" value="1"/>
</dbReference>
<dbReference type="InterPro" id="IPR000086">
    <property type="entry name" value="NUDIX_hydrolase_dom"/>
</dbReference>
<dbReference type="PANTHER" id="PTHR23114:SF17">
    <property type="entry name" value="M7GPPPN-MRNA HYDROLASE"/>
    <property type="match status" value="1"/>
</dbReference>
<dbReference type="KEGG" id="tcy:Thicy_0698"/>
<dbReference type="GO" id="GO:0005737">
    <property type="term" value="C:cytoplasm"/>
    <property type="evidence" value="ECO:0007669"/>
    <property type="project" value="TreeGrafter"/>
</dbReference>
<dbReference type="RefSeq" id="WP_013835249.1">
    <property type="nucleotide sequence ID" value="NC_015581.1"/>
</dbReference>
<comment type="function">
    <text evidence="4">Accelerates the degradation of transcripts by removing pyrophosphate from the 5'-end of triphosphorylated RNA, leading to a more labile monophosphorylated state that can stimulate subsequent ribonuclease cleavage.</text>
</comment>
<comment type="similarity">
    <text evidence="4">Belongs to the Nudix hydrolase family. RppH subfamily.</text>
</comment>
<dbReference type="InterPro" id="IPR022927">
    <property type="entry name" value="RppH"/>
</dbReference>
<comment type="cofactor">
    <cofactor evidence="4">
        <name>a divalent metal cation</name>
        <dbReference type="ChEBI" id="CHEBI:60240"/>
    </cofactor>
</comment>
<dbReference type="PANTHER" id="PTHR23114">
    <property type="entry name" value="M7GPPPN-MRNA HYDROLASE"/>
    <property type="match status" value="1"/>
</dbReference>
<dbReference type="Gene3D" id="3.90.79.10">
    <property type="entry name" value="Nucleoside Triphosphate Pyrophosphohydrolase"/>
    <property type="match status" value="1"/>
</dbReference>
<dbReference type="PROSITE" id="PS51462">
    <property type="entry name" value="NUDIX"/>
    <property type="match status" value="1"/>
</dbReference>
<evidence type="ECO:0000256" key="1">
    <source>
        <dbReference type="ARBA" id="ARBA00001936"/>
    </source>
</evidence>
<dbReference type="NCBIfam" id="NF001937">
    <property type="entry name" value="PRK00714.1-4"/>
    <property type="match status" value="1"/>
</dbReference>
<gene>
    <name evidence="4" type="primary">rppH</name>
    <name evidence="4" type="synonym">nudH</name>
    <name evidence="6" type="ordered locus">Thicy_0698</name>
</gene>
<reference evidence="6 7" key="1">
    <citation type="submission" date="2011-05" db="EMBL/GenBank/DDBJ databases">
        <title>Complete sequence of Thioalkalimicrobium cyclicum ALM1.</title>
        <authorList>
            <consortium name="US DOE Joint Genome Institute"/>
            <person name="Lucas S."/>
            <person name="Han J."/>
            <person name="Lapidus A."/>
            <person name="Cheng J.-F."/>
            <person name="Goodwin L."/>
            <person name="Pitluck S."/>
            <person name="Peters L."/>
            <person name="Mikhailova N."/>
            <person name="Davenport K."/>
            <person name="Han C."/>
            <person name="Tapia R."/>
            <person name="Land M."/>
            <person name="Hauser L."/>
            <person name="Kyrpides N."/>
            <person name="Ivanova N."/>
            <person name="Pagani I."/>
            <person name="Kappler U."/>
            <person name="Woyke T."/>
        </authorList>
    </citation>
    <scope>NUCLEOTIDE SEQUENCE [LARGE SCALE GENOMIC DNA]</scope>
    <source>
        <strain evidence="7">DSM 14477 / JCM 11371 / ALM1</strain>
    </source>
</reference>
<evidence type="ECO:0000256" key="3">
    <source>
        <dbReference type="ARBA" id="ARBA00022801"/>
    </source>
</evidence>
<evidence type="ECO:0000256" key="2">
    <source>
        <dbReference type="ARBA" id="ARBA00001946"/>
    </source>
</evidence>
<protein>
    <recommendedName>
        <fullName evidence="4">RNA pyrophosphohydrolase</fullName>
        <ecNumber evidence="4">3.6.1.-</ecNumber>
    </recommendedName>
    <alternativeName>
        <fullName evidence="4">(Di)nucleoside polyphosphate hydrolase</fullName>
    </alternativeName>
</protein>
<dbReference type="Pfam" id="PF00293">
    <property type="entry name" value="NUDIX"/>
    <property type="match status" value="1"/>
</dbReference>
<dbReference type="HAMAP" id="MF_00298">
    <property type="entry name" value="Nudix_RppH"/>
    <property type="match status" value="1"/>
</dbReference>
<feature type="short sequence motif" description="Nudix box" evidence="4">
    <location>
        <begin position="38"/>
        <end position="59"/>
    </location>
</feature>
<evidence type="ECO:0000259" key="5">
    <source>
        <dbReference type="PROSITE" id="PS51462"/>
    </source>
</evidence>
<comment type="cofactor">
    <cofactor evidence="1">
        <name>Mn(2+)</name>
        <dbReference type="ChEBI" id="CHEBI:29035"/>
    </cofactor>
</comment>
<dbReference type="Proteomes" id="UP000009232">
    <property type="component" value="Chromosome"/>
</dbReference>
<accession>F6DC84</accession>
<keyword evidence="3 4" id="KW-0378">Hydrolase</keyword>
<keyword evidence="7" id="KW-1185">Reference proteome</keyword>
<dbReference type="GO" id="GO:0034353">
    <property type="term" value="F:mRNA 5'-diphosphatase activity"/>
    <property type="evidence" value="ECO:0007669"/>
    <property type="project" value="TreeGrafter"/>
</dbReference>
<evidence type="ECO:0000313" key="7">
    <source>
        <dbReference type="Proteomes" id="UP000009232"/>
    </source>
</evidence>
<dbReference type="AlphaFoldDB" id="F6DC84"/>